<keyword evidence="8" id="KW-1185">Reference proteome</keyword>
<protein>
    <submittedName>
        <fullName evidence="6">LacI family transcriptional regulator</fullName>
    </submittedName>
</protein>
<dbReference type="PANTHER" id="PTHR30146">
    <property type="entry name" value="LACI-RELATED TRANSCRIPTIONAL REPRESSOR"/>
    <property type="match status" value="1"/>
</dbReference>
<evidence type="ECO:0000256" key="1">
    <source>
        <dbReference type="ARBA" id="ARBA00023015"/>
    </source>
</evidence>
<keyword evidence="1" id="KW-0805">Transcription regulation</keyword>
<dbReference type="Gene3D" id="3.40.50.2300">
    <property type="match status" value="2"/>
</dbReference>
<name>A0A4Q2M067_9MICO</name>
<gene>
    <name evidence="7" type="ORF">ESP50_15440</name>
    <name evidence="6" type="ORF">ESP50_16035</name>
</gene>
<dbReference type="PANTHER" id="PTHR30146:SF153">
    <property type="entry name" value="LACTOSE OPERON REPRESSOR"/>
    <property type="match status" value="1"/>
</dbReference>
<keyword evidence="3" id="KW-0804">Transcription</keyword>
<evidence type="ECO:0000259" key="5">
    <source>
        <dbReference type="PROSITE" id="PS50932"/>
    </source>
</evidence>
<dbReference type="InterPro" id="IPR028082">
    <property type="entry name" value="Peripla_BP_I"/>
</dbReference>
<dbReference type="InterPro" id="IPR000843">
    <property type="entry name" value="HTH_LacI"/>
</dbReference>
<reference evidence="6 8" key="1">
    <citation type="submission" date="2019-01" db="EMBL/GenBank/DDBJ databases">
        <title>Agromyces.</title>
        <authorList>
            <person name="Li J."/>
        </authorList>
    </citation>
    <scope>NUCLEOTIDE SEQUENCE [LARGE SCALE GENOMIC DNA]</scope>
    <source>
        <strain evidence="6 8">DSM 23870</strain>
    </source>
</reference>
<dbReference type="CDD" id="cd06267">
    <property type="entry name" value="PBP1_LacI_sugar_binding-like"/>
    <property type="match status" value="1"/>
</dbReference>
<sequence length="413" mass="44069">MCVIARLLSSRVDRSRFRESAISGLYQLYQAPPWEAKLEHNTSESVCPALESESPSARPRGSRHRWRRPVAEPGRSPATLHDVAREAGVSLATASRSLNGSTRKVNEEYRARVVAAAERLGYTPNLSAQAIAKGSTSTVALVVSDIADPYFSSIAAGVIRSAESAGLIVTMAMTERSAERELELVKTLRGQRPRVLILSGSRYVGAELEGALVKELTAFEETGGRVVIISQRELPFDTVQTDNHAGAKALAEALVAEGYRSFAALTGASSLMTSRDRLSGFREGLAAHGIDLTDDRVMQTDFTRDGGYAAAGQLIERGIDDLDVVFAVNDVMAIGAMSGFRDAGIDVPGRLAIAGFDDILTARDVTPALTTVRLPLEHVGQAAIELALGERGGSRAVVTVDGAVVLRASTPRR</sequence>
<dbReference type="Proteomes" id="UP000292686">
    <property type="component" value="Unassembled WGS sequence"/>
</dbReference>
<dbReference type="PROSITE" id="PS50932">
    <property type="entry name" value="HTH_LACI_2"/>
    <property type="match status" value="1"/>
</dbReference>
<dbReference type="EMBL" id="SDPM01000011">
    <property type="protein sequence ID" value="RXZ85224.1"/>
    <property type="molecule type" value="Genomic_DNA"/>
</dbReference>
<dbReference type="SUPFAM" id="SSF47413">
    <property type="entry name" value="lambda repressor-like DNA-binding domains"/>
    <property type="match status" value="1"/>
</dbReference>
<evidence type="ECO:0000256" key="2">
    <source>
        <dbReference type="ARBA" id="ARBA00023125"/>
    </source>
</evidence>
<feature type="domain" description="HTH lacI-type" evidence="5">
    <location>
        <begin position="78"/>
        <end position="133"/>
    </location>
</feature>
<dbReference type="AlphaFoldDB" id="A0A4Q2M067"/>
<dbReference type="OrthoDB" id="3226810at2"/>
<evidence type="ECO:0000313" key="6">
    <source>
        <dbReference type="EMBL" id="RXZ85224.1"/>
    </source>
</evidence>
<organism evidence="6 8">
    <name type="scientific">Agromyces atrinae</name>
    <dbReference type="NCBI Taxonomy" id="592376"/>
    <lineage>
        <taxon>Bacteria</taxon>
        <taxon>Bacillati</taxon>
        <taxon>Actinomycetota</taxon>
        <taxon>Actinomycetes</taxon>
        <taxon>Micrococcales</taxon>
        <taxon>Microbacteriaceae</taxon>
        <taxon>Agromyces</taxon>
    </lineage>
</organism>
<evidence type="ECO:0000313" key="7">
    <source>
        <dbReference type="EMBL" id="RXZ85332.1"/>
    </source>
</evidence>
<dbReference type="SUPFAM" id="SSF53822">
    <property type="entry name" value="Periplasmic binding protein-like I"/>
    <property type="match status" value="1"/>
</dbReference>
<feature type="region of interest" description="Disordered" evidence="4">
    <location>
        <begin position="45"/>
        <end position="76"/>
    </location>
</feature>
<dbReference type="Gene3D" id="1.10.260.40">
    <property type="entry name" value="lambda repressor-like DNA-binding domains"/>
    <property type="match status" value="1"/>
</dbReference>
<keyword evidence="2" id="KW-0238">DNA-binding</keyword>
<evidence type="ECO:0000256" key="3">
    <source>
        <dbReference type="ARBA" id="ARBA00023163"/>
    </source>
</evidence>
<dbReference type="InterPro" id="IPR046335">
    <property type="entry name" value="LacI/GalR-like_sensor"/>
</dbReference>
<dbReference type="GO" id="GO:0003700">
    <property type="term" value="F:DNA-binding transcription factor activity"/>
    <property type="evidence" value="ECO:0007669"/>
    <property type="project" value="TreeGrafter"/>
</dbReference>
<accession>A0A4Q2M067</accession>
<dbReference type="EMBL" id="SDPM01000010">
    <property type="protein sequence ID" value="RXZ85332.1"/>
    <property type="molecule type" value="Genomic_DNA"/>
</dbReference>
<dbReference type="SMART" id="SM00354">
    <property type="entry name" value="HTH_LACI"/>
    <property type="match status" value="1"/>
</dbReference>
<dbReference type="CDD" id="cd01392">
    <property type="entry name" value="HTH_LacI"/>
    <property type="match status" value="1"/>
</dbReference>
<evidence type="ECO:0000256" key="4">
    <source>
        <dbReference type="SAM" id="MobiDB-lite"/>
    </source>
</evidence>
<dbReference type="InterPro" id="IPR010982">
    <property type="entry name" value="Lambda_DNA-bd_dom_sf"/>
</dbReference>
<dbReference type="Pfam" id="PF00356">
    <property type="entry name" value="LacI"/>
    <property type="match status" value="1"/>
</dbReference>
<proteinExistence type="predicted"/>
<comment type="caution">
    <text evidence="6">The sequence shown here is derived from an EMBL/GenBank/DDBJ whole genome shotgun (WGS) entry which is preliminary data.</text>
</comment>
<evidence type="ECO:0000313" key="8">
    <source>
        <dbReference type="Proteomes" id="UP000292686"/>
    </source>
</evidence>
<dbReference type="Pfam" id="PF13377">
    <property type="entry name" value="Peripla_BP_3"/>
    <property type="match status" value="1"/>
</dbReference>
<dbReference type="GO" id="GO:0000976">
    <property type="term" value="F:transcription cis-regulatory region binding"/>
    <property type="evidence" value="ECO:0007669"/>
    <property type="project" value="TreeGrafter"/>
</dbReference>